<protein>
    <recommendedName>
        <fullName evidence="1">Endonuclease/exonuclease/phosphatase domain-containing protein</fullName>
    </recommendedName>
</protein>
<dbReference type="PANTHER" id="PTHR33273:SF2">
    <property type="entry name" value="ENDONUCLEASE_EXONUCLEASE_PHOSPHATASE DOMAIN-CONTAINING PROTEIN"/>
    <property type="match status" value="1"/>
</dbReference>
<gene>
    <name evidence="2" type="ORF">AVEN_167252_1</name>
</gene>
<organism evidence="2 3">
    <name type="scientific">Araneus ventricosus</name>
    <name type="common">Orbweaver spider</name>
    <name type="synonym">Epeira ventricosa</name>
    <dbReference type="NCBI Taxonomy" id="182803"/>
    <lineage>
        <taxon>Eukaryota</taxon>
        <taxon>Metazoa</taxon>
        <taxon>Ecdysozoa</taxon>
        <taxon>Arthropoda</taxon>
        <taxon>Chelicerata</taxon>
        <taxon>Arachnida</taxon>
        <taxon>Araneae</taxon>
        <taxon>Araneomorphae</taxon>
        <taxon>Entelegynae</taxon>
        <taxon>Araneoidea</taxon>
        <taxon>Araneidae</taxon>
        <taxon>Araneus</taxon>
    </lineage>
</organism>
<dbReference type="GO" id="GO:0003824">
    <property type="term" value="F:catalytic activity"/>
    <property type="evidence" value="ECO:0007669"/>
    <property type="project" value="InterPro"/>
</dbReference>
<evidence type="ECO:0000313" key="2">
    <source>
        <dbReference type="EMBL" id="GBM64222.1"/>
    </source>
</evidence>
<feature type="domain" description="Endonuclease/exonuclease/phosphatase" evidence="1">
    <location>
        <begin position="102"/>
        <end position="172"/>
    </location>
</feature>
<keyword evidence="3" id="KW-1185">Reference proteome</keyword>
<dbReference type="PANTHER" id="PTHR33273">
    <property type="entry name" value="DOMAIN-CONTAINING PROTEIN, PUTATIVE-RELATED"/>
    <property type="match status" value="1"/>
</dbReference>
<dbReference type="Proteomes" id="UP000499080">
    <property type="component" value="Unassembled WGS sequence"/>
</dbReference>
<comment type="caution">
    <text evidence="2">The sequence shown here is derived from an EMBL/GenBank/DDBJ whole genome shotgun (WGS) entry which is preliminary data.</text>
</comment>
<evidence type="ECO:0000259" key="1">
    <source>
        <dbReference type="Pfam" id="PF14529"/>
    </source>
</evidence>
<dbReference type="Pfam" id="PF14529">
    <property type="entry name" value="Exo_endo_phos_2"/>
    <property type="match status" value="1"/>
</dbReference>
<reference evidence="2 3" key="1">
    <citation type="journal article" date="2019" name="Sci. Rep.">
        <title>Orb-weaving spider Araneus ventricosus genome elucidates the spidroin gene catalogue.</title>
        <authorList>
            <person name="Kono N."/>
            <person name="Nakamura H."/>
            <person name="Ohtoshi R."/>
            <person name="Moran D.A.P."/>
            <person name="Shinohara A."/>
            <person name="Yoshida Y."/>
            <person name="Fujiwara M."/>
            <person name="Mori M."/>
            <person name="Tomita M."/>
            <person name="Arakawa K."/>
        </authorList>
    </citation>
    <scope>NUCLEOTIDE SEQUENCE [LARGE SCALE GENOMIC DNA]</scope>
</reference>
<dbReference type="EMBL" id="BGPR01001917">
    <property type="protein sequence ID" value="GBM64222.1"/>
    <property type="molecule type" value="Genomic_DNA"/>
</dbReference>
<proteinExistence type="predicted"/>
<evidence type="ECO:0000313" key="3">
    <source>
        <dbReference type="Proteomes" id="UP000499080"/>
    </source>
</evidence>
<dbReference type="OrthoDB" id="6437148at2759"/>
<dbReference type="InterPro" id="IPR036691">
    <property type="entry name" value="Endo/exonu/phosph_ase_sf"/>
</dbReference>
<accession>A0A4Y2HFY0</accession>
<dbReference type="AlphaFoldDB" id="A0A4Y2HFY0"/>
<sequence length="478" mass="54154">MVQVQSKVAEGWRFLQANLGRSRPATGEIPTFRSGLHDIILLQEPYTVDGSLAGPPMGWRVVHAQGGKTAILVSNPELDVVELVKTVNTAGTQISDRTLSVAVFSIYFPPSSDKSELVAQLSATLKGIKSSCVLIGGDINMRHPLWGPEVKDHKSSDEGLPFVDFITKHSLTLDFAAHTWHVTTRTLSDHNYLEYNLGELDVTERIPRFNLDKFRLRKVAQKFANIESTLLDQLDRSVSPEDLDKFVSALTATIQEVCATYLKYTKRRPKTVPWWDAELETLRNKTCALKRRFSRILDPVVKADKNAEYKMCRDKFRRTLSIKRDKSWSDFCREVSSLNEFALPYKICANKVCSPLVIGNIQVDGRPCTTLRESIEQIVKVLFPSDNEVLTESREQQARRLFVESYDSSNSDPHFTKTEVWSALKQSKRRKAPGLDRLQYEIIIAINSKSLRLLVSCLTGAWTWVIFLGPGKVQSWYS</sequence>
<dbReference type="SUPFAM" id="SSF56219">
    <property type="entry name" value="DNase I-like"/>
    <property type="match status" value="1"/>
</dbReference>
<dbReference type="Gene3D" id="3.60.10.10">
    <property type="entry name" value="Endonuclease/exonuclease/phosphatase"/>
    <property type="match status" value="1"/>
</dbReference>
<name>A0A4Y2HFY0_ARAVE</name>
<dbReference type="InterPro" id="IPR005135">
    <property type="entry name" value="Endo/exonuclease/phosphatase"/>
</dbReference>